<evidence type="ECO:0000313" key="2">
    <source>
        <dbReference type="Proteomes" id="UP001642484"/>
    </source>
</evidence>
<evidence type="ECO:0000313" key="1">
    <source>
        <dbReference type="EMBL" id="CAK9056304.1"/>
    </source>
</evidence>
<dbReference type="EMBL" id="CAXAMN010020580">
    <property type="protein sequence ID" value="CAK9056304.1"/>
    <property type="molecule type" value="Genomic_DNA"/>
</dbReference>
<reference evidence="1 2" key="1">
    <citation type="submission" date="2024-02" db="EMBL/GenBank/DDBJ databases">
        <authorList>
            <person name="Chen Y."/>
            <person name="Shah S."/>
            <person name="Dougan E. K."/>
            <person name="Thang M."/>
            <person name="Chan C."/>
        </authorList>
    </citation>
    <scope>NUCLEOTIDE SEQUENCE [LARGE SCALE GENOMIC DNA]</scope>
</reference>
<proteinExistence type="predicted"/>
<keyword evidence="2" id="KW-1185">Reference proteome</keyword>
<gene>
    <name evidence="1" type="ORF">CCMP2556_LOCUS27910</name>
</gene>
<organism evidence="1 2">
    <name type="scientific">Durusdinium trenchii</name>
    <dbReference type="NCBI Taxonomy" id="1381693"/>
    <lineage>
        <taxon>Eukaryota</taxon>
        <taxon>Sar</taxon>
        <taxon>Alveolata</taxon>
        <taxon>Dinophyceae</taxon>
        <taxon>Suessiales</taxon>
        <taxon>Symbiodiniaceae</taxon>
        <taxon>Durusdinium</taxon>
    </lineage>
</organism>
<accession>A0ABP0N1W3</accession>
<protein>
    <submittedName>
        <fullName evidence="1">Uncharacterized protein</fullName>
    </submittedName>
</protein>
<name>A0ABP0N1W3_9DINO</name>
<dbReference type="Proteomes" id="UP001642484">
    <property type="component" value="Unassembled WGS sequence"/>
</dbReference>
<comment type="caution">
    <text evidence="1">The sequence shown here is derived from an EMBL/GenBank/DDBJ whole genome shotgun (WGS) entry which is preliminary data.</text>
</comment>
<sequence length="349" mass="39225">MVKRIVEKDVARRVKTVNDKLPFKEAGDTKVRRPISMHGKQRAWIINGLRHLKAPTVIATLVALIFAVPGLDFERPIDRLETFAGCMSVTKGEWEEGRKAVPFDVTYSSDMDLLSAQGFANALYHACNVLPGSGSMSAPVCSTFVIVSRGSTHRSPTNPLGRQDSESVRQGTILANRALVILFILAAKGCWTILEQPASSCMEHLPLFQYFLRLVPQVKMFMRMGDHGGPTPKPTLLYSSHACIAGLNDFRTMPQHRNREITVRYTNRAGEKRWHGGKDMKGSQSYPRQFGVSLARLRTLHEKRNKRKAVRFLRAARRTTNDFDTRVRINKAWTDGADLSSVISYLSQK</sequence>